<dbReference type="EMBL" id="PGTZ01000006">
    <property type="protein sequence ID" value="PJI94642.1"/>
    <property type="molecule type" value="Genomic_DNA"/>
</dbReference>
<dbReference type="SUPFAM" id="SSF53850">
    <property type="entry name" value="Periplasmic binding protein-like II"/>
    <property type="match status" value="1"/>
</dbReference>
<dbReference type="GO" id="GO:1904680">
    <property type="term" value="F:peptide transmembrane transporter activity"/>
    <property type="evidence" value="ECO:0007669"/>
    <property type="project" value="TreeGrafter"/>
</dbReference>
<proteinExistence type="predicted"/>
<dbReference type="Proteomes" id="UP000231586">
    <property type="component" value="Unassembled WGS sequence"/>
</dbReference>
<dbReference type="CDD" id="cd08501">
    <property type="entry name" value="PBP2_Lpqw"/>
    <property type="match status" value="1"/>
</dbReference>
<dbReference type="PANTHER" id="PTHR30290:SF65">
    <property type="entry name" value="MONOACYL PHOSPHATIDYLINOSITOL TETRAMANNOSIDE-BINDING PROTEIN LPQW-RELATED"/>
    <property type="match status" value="1"/>
</dbReference>
<dbReference type="InterPro" id="IPR030678">
    <property type="entry name" value="Peptide/Ni-bd"/>
</dbReference>
<feature type="domain" description="Solute-binding protein family 5" evidence="2">
    <location>
        <begin position="100"/>
        <end position="514"/>
    </location>
</feature>
<dbReference type="InterPro" id="IPR039424">
    <property type="entry name" value="SBP_5"/>
</dbReference>
<comment type="caution">
    <text evidence="3">The sequence shown here is derived from an EMBL/GenBank/DDBJ whole genome shotgun (WGS) entry which is preliminary data.</text>
</comment>
<evidence type="ECO:0000313" key="3">
    <source>
        <dbReference type="EMBL" id="PJI94642.1"/>
    </source>
</evidence>
<organism evidence="3 4">
    <name type="scientific">Luteimicrobium subarcticum</name>
    <dbReference type="NCBI Taxonomy" id="620910"/>
    <lineage>
        <taxon>Bacteria</taxon>
        <taxon>Bacillati</taxon>
        <taxon>Actinomycetota</taxon>
        <taxon>Actinomycetes</taxon>
        <taxon>Micrococcales</taxon>
        <taxon>Luteimicrobium</taxon>
    </lineage>
</organism>
<dbReference type="GO" id="GO:0042597">
    <property type="term" value="C:periplasmic space"/>
    <property type="evidence" value="ECO:0007669"/>
    <property type="project" value="UniProtKB-ARBA"/>
</dbReference>
<dbReference type="RefSeq" id="WP_100348636.1">
    <property type="nucleotide sequence ID" value="NZ_PGTZ01000006.1"/>
</dbReference>
<feature type="chain" id="PRO_5039068749" evidence="1">
    <location>
        <begin position="26"/>
        <end position="617"/>
    </location>
</feature>
<dbReference type="Gene3D" id="3.90.76.10">
    <property type="entry name" value="Dipeptide-binding Protein, Domain 1"/>
    <property type="match status" value="1"/>
</dbReference>
<dbReference type="Pfam" id="PF00496">
    <property type="entry name" value="SBP_bac_5"/>
    <property type="match status" value="1"/>
</dbReference>
<dbReference type="PROSITE" id="PS51257">
    <property type="entry name" value="PROKAR_LIPOPROTEIN"/>
    <property type="match status" value="1"/>
</dbReference>
<dbReference type="InterPro" id="IPR000914">
    <property type="entry name" value="SBP_5_dom"/>
</dbReference>
<feature type="signal peptide" evidence="1">
    <location>
        <begin position="1"/>
        <end position="25"/>
    </location>
</feature>
<keyword evidence="4" id="KW-1185">Reference proteome</keyword>
<dbReference type="GO" id="GO:0015833">
    <property type="term" value="P:peptide transport"/>
    <property type="evidence" value="ECO:0007669"/>
    <property type="project" value="TreeGrafter"/>
</dbReference>
<accession>A0A2M8WUM6</accession>
<evidence type="ECO:0000313" key="4">
    <source>
        <dbReference type="Proteomes" id="UP000231586"/>
    </source>
</evidence>
<evidence type="ECO:0000256" key="1">
    <source>
        <dbReference type="SAM" id="SignalP"/>
    </source>
</evidence>
<name>A0A2M8WUM6_9MICO</name>
<dbReference type="Gene3D" id="3.10.105.10">
    <property type="entry name" value="Dipeptide-binding Protein, Domain 3"/>
    <property type="match status" value="1"/>
</dbReference>
<dbReference type="PANTHER" id="PTHR30290">
    <property type="entry name" value="PERIPLASMIC BINDING COMPONENT OF ABC TRANSPORTER"/>
    <property type="match status" value="1"/>
</dbReference>
<reference evidence="3 4" key="1">
    <citation type="submission" date="2017-11" db="EMBL/GenBank/DDBJ databases">
        <title>Genomic Encyclopedia of Archaeal and Bacterial Type Strains, Phase II (KMG-II): From Individual Species to Whole Genera.</title>
        <authorList>
            <person name="Goeker M."/>
        </authorList>
    </citation>
    <scope>NUCLEOTIDE SEQUENCE [LARGE SCALE GENOMIC DNA]</scope>
    <source>
        <strain evidence="3 4">DSM 22413</strain>
    </source>
</reference>
<evidence type="ECO:0000259" key="2">
    <source>
        <dbReference type="Pfam" id="PF00496"/>
    </source>
</evidence>
<protein>
    <submittedName>
        <fullName evidence="3">Peptide/nickel transport system substrate-binding protein</fullName>
    </submittedName>
</protein>
<dbReference type="OrthoDB" id="7888869at2"/>
<sequence>MRITRKAAAAAAVVAAGALALSACSSSSGDNKSDDSDNAGINTNASVNIAWNQPFYSYNGNSITGNATANNVVLYLTDSSFYYYDKDLKIVHDTSFGSYEKVSDDPLKVKYTFADDNQWSDGVKASPADLLLEWAAQSGKYNTVEKKTDEEGNTTNQGALNKGVYFDGADPGKALIKDVPEIDGNSITFTYSKPFADWEVNFSTFLPAHVVAERALGVTDPQQATDQLVKAVQDDDKDALSKIAKSWSDDFNYTSLPSDDNLYVANGAYKISKFVKDQYVTLVANDKYTGDRKATIPTVTIRWNGDPMGQVQALQNGEVDVINPQSTADVLEALKKTSNLTTETGDEATYEHVDLQQGNGGPFDPKSYGGDADKALKVRQAFLKSIPREQIVDQLIKPLNPQAAVRNSYTVTPGSPSYDQVSGGNGMADQQALDIDGAKSLLKDAGVTKAVKVRLLFDPENTRRVNEYQLIAASAKKAGFDVEPYKVQTDWGTDLSNATTYYDAALFGWQSQSTAVTESDANYRTGGANNYYGYSNKQVDTLFDQLQVATDPAKQADILAQVEKLLVDDAFGTTIFQFPGVFSWNPEKISNVQHLTIAPTVFYDFWEWKGGTAPAAS</sequence>
<dbReference type="AlphaFoldDB" id="A0A2M8WUM6"/>
<dbReference type="Gene3D" id="3.40.190.10">
    <property type="entry name" value="Periplasmic binding protein-like II"/>
    <property type="match status" value="1"/>
</dbReference>
<dbReference type="PIRSF" id="PIRSF002741">
    <property type="entry name" value="MppA"/>
    <property type="match status" value="1"/>
</dbReference>
<dbReference type="GO" id="GO:0043190">
    <property type="term" value="C:ATP-binding cassette (ABC) transporter complex"/>
    <property type="evidence" value="ECO:0007669"/>
    <property type="project" value="InterPro"/>
</dbReference>
<keyword evidence="1" id="KW-0732">Signal</keyword>
<gene>
    <name evidence="3" type="ORF">CLV34_0487</name>
</gene>